<dbReference type="EMBL" id="CP031598">
    <property type="protein sequence ID" value="QEW25883.1"/>
    <property type="molecule type" value="Genomic_DNA"/>
</dbReference>
<protein>
    <recommendedName>
        <fullName evidence="6">Lipoprotein</fullName>
    </recommendedName>
</protein>
<reference evidence="2 4" key="1">
    <citation type="submission" date="2015-04" db="EMBL/GenBank/DDBJ databases">
        <title>The draft genome sequence of Roseovarius indicus B108T.</title>
        <authorList>
            <person name="Li G."/>
            <person name="Lai Q."/>
            <person name="Shao Z."/>
            <person name="Yan P."/>
        </authorList>
    </citation>
    <scope>NUCLEOTIDE SEQUENCE [LARGE SCALE GENOMIC DNA]</scope>
    <source>
        <strain evidence="2 4">B108</strain>
    </source>
</reference>
<proteinExistence type="predicted"/>
<dbReference type="Proteomes" id="UP000325785">
    <property type="component" value="Chromosome"/>
</dbReference>
<dbReference type="PROSITE" id="PS51257">
    <property type="entry name" value="PROKAR_LIPOPROTEIN"/>
    <property type="match status" value="1"/>
</dbReference>
<reference evidence="3 5" key="2">
    <citation type="submission" date="2018-08" db="EMBL/GenBank/DDBJ databases">
        <title>Genetic Globetrotter - A new plasmid hitch-hiking vast phylogenetic and geographic distances.</title>
        <authorList>
            <person name="Vollmers J."/>
            <person name="Petersen J."/>
        </authorList>
    </citation>
    <scope>NUCLEOTIDE SEQUENCE [LARGE SCALE GENOMIC DNA]</scope>
    <source>
        <strain evidence="3 5">DSM 26383</strain>
    </source>
</reference>
<sequence length="107" mass="11556">MILGKKPAFYIAALAVSAGLAGCGTPESMTEPIVSSFNEASVEIQVGEGDMGFMSEEMRAQAVQKADAKAVEICARGPNRRAEFASQRRVPISQYLAVTRRLYLCLK</sequence>
<dbReference type="AlphaFoldDB" id="A0A0T5PD26"/>
<dbReference type="OrthoDB" id="7873961at2"/>
<feature type="chain" id="PRO_5010437589" description="Lipoprotein" evidence="1">
    <location>
        <begin position="22"/>
        <end position="107"/>
    </location>
</feature>
<dbReference type="KEGG" id="rid:RIdsm_01673"/>
<organism evidence="2 4">
    <name type="scientific">Roseovarius indicus</name>
    <dbReference type="NCBI Taxonomy" id="540747"/>
    <lineage>
        <taxon>Bacteria</taxon>
        <taxon>Pseudomonadati</taxon>
        <taxon>Pseudomonadota</taxon>
        <taxon>Alphaproteobacteria</taxon>
        <taxon>Rhodobacterales</taxon>
        <taxon>Roseobacteraceae</taxon>
        <taxon>Roseovarius</taxon>
    </lineage>
</organism>
<evidence type="ECO:0000313" key="2">
    <source>
        <dbReference type="EMBL" id="KRS19158.1"/>
    </source>
</evidence>
<evidence type="ECO:0008006" key="6">
    <source>
        <dbReference type="Google" id="ProtNLM"/>
    </source>
</evidence>
<evidence type="ECO:0000313" key="4">
    <source>
        <dbReference type="Proteomes" id="UP000051401"/>
    </source>
</evidence>
<feature type="signal peptide" evidence="1">
    <location>
        <begin position="1"/>
        <end position="21"/>
    </location>
</feature>
<evidence type="ECO:0000313" key="5">
    <source>
        <dbReference type="Proteomes" id="UP000325785"/>
    </source>
</evidence>
<name>A0A0T5PD26_9RHOB</name>
<keyword evidence="4" id="KW-1185">Reference proteome</keyword>
<dbReference type="PATRIC" id="fig|540747.5.peg.2729"/>
<dbReference type="EMBL" id="LAXI01000002">
    <property type="protein sequence ID" value="KRS19158.1"/>
    <property type="molecule type" value="Genomic_DNA"/>
</dbReference>
<dbReference type="RefSeq" id="WP_057814121.1">
    <property type="nucleotide sequence ID" value="NZ_CP031598.1"/>
</dbReference>
<keyword evidence="1" id="KW-0732">Signal</keyword>
<dbReference type="Proteomes" id="UP000051401">
    <property type="component" value="Unassembled WGS sequence"/>
</dbReference>
<evidence type="ECO:0000256" key="1">
    <source>
        <dbReference type="SAM" id="SignalP"/>
    </source>
</evidence>
<evidence type="ECO:0000313" key="3">
    <source>
        <dbReference type="EMBL" id="QEW25883.1"/>
    </source>
</evidence>
<gene>
    <name evidence="3" type="ORF">RIdsm_01673</name>
    <name evidence="2" type="ORF">XM52_05735</name>
</gene>
<accession>A0A0T5PD26</accession>